<dbReference type="InterPro" id="IPR033919">
    <property type="entry name" value="TSA/FSA_arc/bac"/>
</dbReference>
<organism evidence="3">
    <name type="scientific">marine metagenome</name>
    <dbReference type="NCBI Taxonomy" id="408172"/>
    <lineage>
        <taxon>unclassified sequences</taxon>
        <taxon>metagenomes</taxon>
        <taxon>ecological metagenomes</taxon>
    </lineage>
</organism>
<sequence>MKLYLDSANLNEIDECLSRGFLAGVTTNPSILSKEPKTDFVPHIRKIADLLRDHGQLLPLSVEVFAREAEDMVAQAHDLVNRIEYENINIKVPIGWDELGVIAQLVRDGIRVNCTCLFTEAQCALAANANATYVSIFMGRLKDVHCDPLPVISNTRRMLDQSGSAAEIIVGSIRHERDILEAHLAGAHIVTAGAAQLRKMTQHPQTTKSVDGFLSDFEQWLK</sequence>
<evidence type="ECO:0000256" key="1">
    <source>
        <dbReference type="ARBA" id="ARBA00004496"/>
    </source>
</evidence>
<dbReference type="GO" id="GO:0005737">
    <property type="term" value="C:cytoplasm"/>
    <property type="evidence" value="ECO:0007669"/>
    <property type="project" value="UniProtKB-SubCell"/>
</dbReference>
<evidence type="ECO:0008006" key="4">
    <source>
        <dbReference type="Google" id="ProtNLM"/>
    </source>
</evidence>
<proteinExistence type="predicted"/>
<protein>
    <recommendedName>
        <fullName evidence="4">Transaldolase</fullName>
    </recommendedName>
</protein>
<dbReference type="AlphaFoldDB" id="A0A381X1G0"/>
<dbReference type="CDD" id="cd00956">
    <property type="entry name" value="Transaldolase_FSA"/>
    <property type="match status" value="1"/>
</dbReference>
<dbReference type="Pfam" id="PF00923">
    <property type="entry name" value="TAL_FSA"/>
    <property type="match status" value="1"/>
</dbReference>
<evidence type="ECO:0000256" key="2">
    <source>
        <dbReference type="ARBA" id="ARBA00023270"/>
    </source>
</evidence>
<dbReference type="InterPro" id="IPR013785">
    <property type="entry name" value="Aldolase_TIM"/>
</dbReference>
<accession>A0A381X1G0</accession>
<dbReference type="SUPFAM" id="SSF51569">
    <property type="entry name" value="Aldolase"/>
    <property type="match status" value="1"/>
</dbReference>
<reference evidence="3" key="1">
    <citation type="submission" date="2018-05" db="EMBL/GenBank/DDBJ databases">
        <authorList>
            <person name="Lanie J.A."/>
            <person name="Ng W.-L."/>
            <person name="Kazmierczak K.M."/>
            <person name="Andrzejewski T.M."/>
            <person name="Davidsen T.M."/>
            <person name="Wayne K.J."/>
            <person name="Tettelin H."/>
            <person name="Glass J.I."/>
            <person name="Rusch D."/>
            <person name="Podicherti R."/>
            <person name="Tsui H.-C.T."/>
            <person name="Winkler M.E."/>
        </authorList>
    </citation>
    <scope>NUCLEOTIDE SEQUENCE</scope>
</reference>
<dbReference type="Gene3D" id="3.20.20.70">
    <property type="entry name" value="Aldolase class I"/>
    <property type="match status" value="1"/>
</dbReference>
<name>A0A381X1G0_9ZZZZ</name>
<comment type="subcellular location">
    <subcellularLocation>
        <location evidence="1">Cytoplasm</location>
    </subcellularLocation>
</comment>
<dbReference type="InterPro" id="IPR018225">
    <property type="entry name" value="Transaldolase_AS"/>
</dbReference>
<dbReference type="PANTHER" id="PTHR10683">
    <property type="entry name" value="TRANSALDOLASE"/>
    <property type="match status" value="1"/>
</dbReference>
<dbReference type="InterPro" id="IPR001585">
    <property type="entry name" value="TAL/FSA"/>
</dbReference>
<evidence type="ECO:0000313" key="3">
    <source>
        <dbReference type="EMBL" id="SVA58575.1"/>
    </source>
</evidence>
<dbReference type="EMBL" id="UINC01013579">
    <property type="protein sequence ID" value="SVA58575.1"/>
    <property type="molecule type" value="Genomic_DNA"/>
</dbReference>
<dbReference type="GO" id="GO:0016832">
    <property type="term" value="F:aldehyde-lyase activity"/>
    <property type="evidence" value="ECO:0007669"/>
    <property type="project" value="InterPro"/>
</dbReference>
<dbReference type="GO" id="GO:0005975">
    <property type="term" value="P:carbohydrate metabolic process"/>
    <property type="evidence" value="ECO:0007669"/>
    <property type="project" value="InterPro"/>
</dbReference>
<keyword evidence="2" id="KW-0704">Schiff base</keyword>
<dbReference type="PROSITE" id="PS01054">
    <property type="entry name" value="TRANSALDOLASE_1"/>
    <property type="match status" value="1"/>
</dbReference>
<dbReference type="PANTHER" id="PTHR10683:SF40">
    <property type="entry name" value="FRUCTOSE-6-PHOSPHATE ALDOLASE 1-RELATED"/>
    <property type="match status" value="1"/>
</dbReference>
<gene>
    <name evidence="3" type="ORF">METZ01_LOCUS111429</name>
</gene>